<organism evidence="1 2">
    <name type="scientific">Pistacia atlantica</name>
    <dbReference type="NCBI Taxonomy" id="434234"/>
    <lineage>
        <taxon>Eukaryota</taxon>
        <taxon>Viridiplantae</taxon>
        <taxon>Streptophyta</taxon>
        <taxon>Embryophyta</taxon>
        <taxon>Tracheophyta</taxon>
        <taxon>Spermatophyta</taxon>
        <taxon>Magnoliopsida</taxon>
        <taxon>eudicotyledons</taxon>
        <taxon>Gunneridae</taxon>
        <taxon>Pentapetalae</taxon>
        <taxon>rosids</taxon>
        <taxon>malvids</taxon>
        <taxon>Sapindales</taxon>
        <taxon>Anacardiaceae</taxon>
        <taxon>Pistacia</taxon>
    </lineage>
</organism>
<sequence>MAKKRSSWFNWVKKLFISEAKTKPEKRRKCVPERLLKFRKFGVLTAPKRSLNEATEKQRKHALNVAAATAEAAAHAAAEARKALRALEGSVRLQAIVQGRSTQHFVLYGLKVTTVKELGFECAFKGRHGNRMVKKARGHCQKRKDDEILLFLPYSTNCQERRNVHTLEESIHDKERRPSCRVEKEMFLKPAVLPNLITSEIYNPTQVKLRNMWMHESLDGLNSPQSFPRRSFCRTQQNINMSGDENSGLNSPVFPTYKAATQSTKAKARSISTPRQRLGFLECCFGQSGPYRIDQLSLWSSYNGESFTNSGKSCTYQLLSLSINYNPH</sequence>
<dbReference type="Proteomes" id="UP001164250">
    <property type="component" value="Chromosome 6"/>
</dbReference>
<comment type="caution">
    <text evidence="1">The sequence shown here is derived from an EMBL/GenBank/DDBJ whole genome shotgun (WGS) entry which is preliminary data.</text>
</comment>
<evidence type="ECO:0000313" key="2">
    <source>
        <dbReference type="Proteomes" id="UP001164250"/>
    </source>
</evidence>
<dbReference type="EMBL" id="CM047902">
    <property type="protein sequence ID" value="KAJ0094597.1"/>
    <property type="molecule type" value="Genomic_DNA"/>
</dbReference>
<name>A0ACC1B6T5_9ROSI</name>
<evidence type="ECO:0000313" key="1">
    <source>
        <dbReference type="EMBL" id="KAJ0094597.1"/>
    </source>
</evidence>
<keyword evidence="2" id="KW-1185">Reference proteome</keyword>
<protein>
    <submittedName>
        <fullName evidence="1">Uncharacterized protein</fullName>
    </submittedName>
</protein>
<gene>
    <name evidence="1" type="ORF">Patl1_15463</name>
</gene>
<proteinExistence type="predicted"/>
<reference evidence="2" key="1">
    <citation type="journal article" date="2023" name="G3 (Bethesda)">
        <title>Genome assembly and association tests identify interacting loci associated with vigor, precocity, and sex in interspecific pistachio rootstocks.</title>
        <authorList>
            <person name="Palmer W."/>
            <person name="Jacygrad E."/>
            <person name="Sagayaradj S."/>
            <person name="Cavanaugh K."/>
            <person name="Han R."/>
            <person name="Bertier L."/>
            <person name="Beede B."/>
            <person name="Kafkas S."/>
            <person name="Golino D."/>
            <person name="Preece J."/>
            <person name="Michelmore R."/>
        </authorList>
    </citation>
    <scope>NUCLEOTIDE SEQUENCE [LARGE SCALE GENOMIC DNA]</scope>
</reference>
<accession>A0ACC1B6T5</accession>